<dbReference type="InterPro" id="IPR036734">
    <property type="entry name" value="Neur_chan_lig-bd_sf"/>
</dbReference>
<keyword evidence="3" id="KW-1185">Reference proteome</keyword>
<reference evidence="4" key="1">
    <citation type="submission" date="2016-11" db="UniProtKB">
        <authorList>
            <consortium name="WormBaseParasite"/>
        </authorList>
    </citation>
    <scope>IDENTIFICATION</scope>
</reference>
<evidence type="ECO:0000313" key="4">
    <source>
        <dbReference type="WBParaSite" id="maker-unitig_12572-snap-gene-0.3-mRNA-1"/>
    </source>
</evidence>
<evidence type="ECO:0000256" key="1">
    <source>
        <dbReference type="SAM" id="Phobius"/>
    </source>
</evidence>
<feature type="transmembrane region" description="Helical" evidence="1">
    <location>
        <begin position="152"/>
        <end position="171"/>
    </location>
</feature>
<dbReference type="GO" id="GO:0004888">
    <property type="term" value="F:transmembrane signaling receptor activity"/>
    <property type="evidence" value="ECO:0007669"/>
    <property type="project" value="InterPro"/>
</dbReference>
<organism evidence="3 4">
    <name type="scientific">Macrostomum lignano</name>
    <dbReference type="NCBI Taxonomy" id="282301"/>
    <lineage>
        <taxon>Eukaryota</taxon>
        <taxon>Metazoa</taxon>
        <taxon>Spiralia</taxon>
        <taxon>Lophotrochozoa</taxon>
        <taxon>Platyhelminthes</taxon>
        <taxon>Rhabditophora</taxon>
        <taxon>Macrostomorpha</taxon>
        <taxon>Macrostomida</taxon>
        <taxon>Macrostomidae</taxon>
        <taxon>Macrostomum</taxon>
    </lineage>
</organism>
<evidence type="ECO:0000313" key="3">
    <source>
        <dbReference type="Proteomes" id="UP000095280"/>
    </source>
</evidence>
<accession>A0A1I8F1N8</accession>
<evidence type="ECO:0000259" key="2">
    <source>
        <dbReference type="Pfam" id="PF02931"/>
    </source>
</evidence>
<proteinExistence type="predicted"/>
<name>A0A1I8F1N8_9PLAT</name>
<dbReference type="WBParaSite" id="maker-unitig_12572-snap-gene-0.3-mRNA-1">
    <property type="protein sequence ID" value="maker-unitig_12572-snap-gene-0.3-mRNA-1"/>
    <property type="gene ID" value="maker-unitig_12572-snap-gene-0.3"/>
</dbReference>
<dbReference type="Gene3D" id="2.70.170.10">
    <property type="entry name" value="Neurotransmitter-gated ion-channel ligand-binding domain"/>
    <property type="match status" value="1"/>
</dbReference>
<dbReference type="Proteomes" id="UP000095280">
    <property type="component" value="Unplaced"/>
</dbReference>
<dbReference type="InterPro" id="IPR006202">
    <property type="entry name" value="Neur_chan_lig-bd"/>
</dbReference>
<keyword evidence="1" id="KW-1133">Transmembrane helix</keyword>
<dbReference type="Pfam" id="PF02931">
    <property type="entry name" value="Neur_chan_LBD"/>
    <property type="match status" value="1"/>
</dbReference>
<dbReference type="GO" id="GO:0016020">
    <property type="term" value="C:membrane"/>
    <property type="evidence" value="ECO:0007669"/>
    <property type="project" value="InterPro"/>
</dbReference>
<dbReference type="SUPFAM" id="SSF63712">
    <property type="entry name" value="Nicotinic receptor ligand binding domain-like"/>
    <property type="match status" value="1"/>
</dbReference>
<dbReference type="AlphaFoldDB" id="A0A1I8F1N8"/>
<feature type="domain" description="Neurotransmitter-gated ion-channel ligand-binding" evidence="2">
    <location>
        <begin position="280"/>
        <end position="408"/>
    </location>
</feature>
<sequence length="712" mass="76796">RDRNRETQHAGQVVAEIEQQHRFDVEPAGGEHGKIRHLVRQLVHADRHAEVQAVVPLFHECRPDGDSASEAVQHGASGHDGAQSVGTRLEALSRVPQRLPDCDLGGTSSVLQMLLLHWVGNDRSVGSDRGLPAEAVLAAVELVPLIVTRPVVLVYFLLLIGLVFILLLLLLNRLSLIVAIHPPVGAVVVLVGCIGFGGSLAPLHCVRGALPTAEEHGGCGVQGVQHADTGCDGGQVGEVVWHARLHGLVGRISAGSRCTMASVRSISSDLLDTNESITLTAILDDILSKYDKRIRPGYINAKKQTPVNVNVSVRISSVSSISEVNMDFTVDMYFRQRWQDKRLAFASYLKGREDELEGSVNIAEEMLHKIWWPDTFFANAKKSEFHHATTRNAFLRIDSLGNVFHSLRQAEAWGRSGWSAGPSCSVIFRWEETGSSSRPKELDEPWDAVGLANLVNGRVRPEVASEEAVPGEVAMAGKGHDKGSNILPILVQKDVSEPVRRARNRGTRLPAVLGARPSVPVEGVSPVVDLTIDDCQGHRDQGGRAEKRARAAPLGEGVCQLVPRKPCVPWDPLQPDSIASGQEVELPGAVGDCPGVRCGVAKGLARADGKDFVLEDCGESTSVLGMRGNYAAVDDDADPKAGATVFDGSVRVAMDLLEIPVRSAWGRSLRLAMALWGWIRMPASARRRAVLAASLRTKMSSGGMLRKALRPS</sequence>
<keyword evidence="1" id="KW-0812">Transmembrane</keyword>
<keyword evidence="1" id="KW-0472">Membrane</keyword>
<feature type="transmembrane region" description="Helical" evidence="1">
    <location>
        <begin position="183"/>
        <end position="203"/>
    </location>
</feature>
<protein>
    <submittedName>
        <fullName evidence="4">Neur_chan_LBD domain-containing protein</fullName>
    </submittedName>
</protein>
<dbReference type="InterPro" id="IPR006201">
    <property type="entry name" value="Neur_channel"/>
</dbReference>
<dbReference type="PANTHER" id="PTHR18945">
    <property type="entry name" value="NEUROTRANSMITTER GATED ION CHANNEL"/>
    <property type="match status" value="1"/>
</dbReference>
<dbReference type="GO" id="GO:0005230">
    <property type="term" value="F:extracellular ligand-gated monoatomic ion channel activity"/>
    <property type="evidence" value="ECO:0007669"/>
    <property type="project" value="InterPro"/>
</dbReference>